<dbReference type="Proteomes" id="UP001499884">
    <property type="component" value="Unassembled WGS sequence"/>
</dbReference>
<accession>A0ABP7G409</accession>
<dbReference type="EMBL" id="BAABEP010000061">
    <property type="protein sequence ID" value="GAA3753880.1"/>
    <property type="molecule type" value="Genomic_DNA"/>
</dbReference>
<proteinExistence type="predicted"/>
<evidence type="ECO:0000313" key="1">
    <source>
        <dbReference type="EMBL" id="GAA3753880.1"/>
    </source>
</evidence>
<name>A0ABP7G409_9ACTN</name>
<reference evidence="2" key="1">
    <citation type="journal article" date="2019" name="Int. J. Syst. Evol. Microbiol.">
        <title>The Global Catalogue of Microorganisms (GCM) 10K type strain sequencing project: providing services to taxonomists for standard genome sequencing and annotation.</title>
        <authorList>
            <consortium name="The Broad Institute Genomics Platform"/>
            <consortium name="The Broad Institute Genome Sequencing Center for Infectious Disease"/>
            <person name="Wu L."/>
            <person name="Ma J."/>
        </authorList>
    </citation>
    <scope>NUCLEOTIDE SEQUENCE [LARGE SCALE GENOMIC DNA]</scope>
    <source>
        <strain evidence="2">JCM 30846</strain>
    </source>
</reference>
<keyword evidence="2" id="KW-1185">Reference proteome</keyword>
<protein>
    <submittedName>
        <fullName evidence="1">Uncharacterized protein</fullName>
    </submittedName>
</protein>
<gene>
    <name evidence="1" type="ORF">GCM10023082_56730</name>
</gene>
<comment type="caution">
    <text evidence="1">The sequence shown here is derived from an EMBL/GenBank/DDBJ whole genome shotgun (WGS) entry which is preliminary data.</text>
</comment>
<evidence type="ECO:0000313" key="2">
    <source>
        <dbReference type="Proteomes" id="UP001499884"/>
    </source>
</evidence>
<organism evidence="1 2">
    <name type="scientific">Streptomyces tremellae</name>
    <dbReference type="NCBI Taxonomy" id="1124239"/>
    <lineage>
        <taxon>Bacteria</taxon>
        <taxon>Bacillati</taxon>
        <taxon>Actinomycetota</taxon>
        <taxon>Actinomycetes</taxon>
        <taxon>Kitasatosporales</taxon>
        <taxon>Streptomycetaceae</taxon>
        <taxon>Streptomyces</taxon>
    </lineage>
</organism>
<sequence>MFKKQRAARREKQRHEQFMRIAGGIVQSKDAGPTTHWDYEEIARIFLGQVYSRRHEVLEFADAALYISAALAERGFPVDPEVIDGAAVA</sequence>
<dbReference type="RefSeq" id="WP_345653525.1">
    <property type="nucleotide sequence ID" value="NZ_BAABEP010000061.1"/>
</dbReference>